<feature type="transmembrane region" description="Helical" evidence="1">
    <location>
        <begin position="106"/>
        <end position="133"/>
    </location>
</feature>
<feature type="transmembrane region" description="Helical" evidence="1">
    <location>
        <begin position="6"/>
        <end position="26"/>
    </location>
</feature>
<feature type="transmembrane region" description="Helical" evidence="1">
    <location>
        <begin position="47"/>
        <end position="65"/>
    </location>
</feature>
<evidence type="ECO:0000313" key="3">
    <source>
        <dbReference type="Proteomes" id="UP000315017"/>
    </source>
</evidence>
<reference evidence="2 3" key="1">
    <citation type="submission" date="2019-02" db="EMBL/GenBank/DDBJ databases">
        <title>Deep-cultivation of Planctomycetes and their phenomic and genomic characterization uncovers novel biology.</title>
        <authorList>
            <person name="Wiegand S."/>
            <person name="Jogler M."/>
            <person name="Boedeker C."/>
            <person name="Pinto D."/>
            <person name="Vollmers J."/>
            <person name="Rivas-Marin E."/>
            <person name="Kohn T."/>
            <person name="Peeters S.H."/>
            <person name="Heuer A."/>
            <person name="Rast P."/>
            <person name="Oberbeckmann S."/>
            <person name="Bunk B."/>
            <person name="Jeske O."/>
            <person name="Meyerdierks A."/>
            <person name="Storesund J.E."/>
            <person name="Kallscheuer N."/>
            <person name="Luecker S."/>
            <person name="Lage O.M."/>
            <person name="Pohl T."/>
            <person name="Merkel B.J."/>
            <person name="Hornburger P."/>
            <person name="Mueller R.-W."/>
            <person name="Bruemmer F."/>
            <person name="Labrenz M."/>
            <person name="Spormann A.M."/>
            <person name="Op den Camp H."/>
            <person name="Overmann J."/>
            <person name="Amann R."/>
            <person name="Jetten M.S.M."/>
            <person name="Mascher T."/>
            <person name="Medema M.H."/>
            <person name="Devos D.P."/>
            <person name="Kaster A.-K."/>
            <person name="Ovreas L."/>
            <person name="Rohde M."/>
            <person name="Galperin M.Y."/>
            <person name="Jogler C."/>
        </authorList>
    </citation>
    <scope>NUCLEOTIDE SEQUENCE [LARGE SCALE GENOMIC DNA]</scope>
    <source>
        <strain evidence="2 3">ETA_A8</strain>
    </source>
</reference>
<dbReference type="Proteomes" id="UP000315017">
    <property type="component" value="Chromosome"/>
</dbReference>
<accession>A0A517YKW4</accession>
<gene>
    <name evidence="2" type="ORF">ETAA8_60200</name>
</gene>
<proteinExistence type="predicted"/>
<dbReference type="KEGG" id="aagg:ETAA8_60200"/>
<name>A0A517YKW4_9BACT</name>
<dbReference type="AlphaFoldDB" id="A0A517YKW4"/>
<feature type="transmembrane region" description="Helical" evidence="1">
    <location>
        <begin position="153"/>
        <end position="171"/>
    </location>
</feature>
<sequence>MLELWPLPVLAIYFILSASLLGRWMLQPVNETAGRLQAPRKFMLTDFAWLVLQLQLALGFSVSWIGPEQRVFLPILGFLMFAVTMLWLFGVGFLSRANVTQPLRRAIFTTILLPATLGVMMALPALVLMLGILETDFTNWGDLAIPLHEYNRWKVLLWIVTPLLPVLAWLLRQISFWVVSAQADEKLKGEPTRLKPT</sequence>
<evidence type="ECO:0000256" key="1">
    <source>
        <dbReference type="SAM" id="Phobius"/>
    </source>
</evidence>
<keyword evidence="1" id="KW-0812">Transmembrane</keyword>
<protein>
    <submittedName>
        <fullName evidence="2">Uncharacterized protein</fullName>
    </submittedName>
</protein>
<keyword evidence="3" id="KW-1185">Reference proteome</keyword>
<evidence type="ECO:0000313" key="2">
    <source>
        <dbReference type="EMBL" id="QDU30871.1"/>
    </source>
</evidence>
<keyword evidence="1" id="KW-0472">Membrane</keyword>
<organism evidence="2 3">
    <name type="scientific">Anatilimnocola aggregata</name>
    <dbReference type="NCBI Taxonomy" id="2528021"/>
    <lineage>
        <taxon>Bacteria</taxon>
        <taxon>Pseudomonadati</taxon>
        <taxon>Planctomycetota</taxon>
        <taxon>Planctomycetia</taxon>
        <taxon>Pirellulales</taxon>
        <taxon>Pirellulaceae</taxon>
        <taxon>Anatilimnocola</taxon>
    </lineage>
</organism>
<feature type="transmembrane region" description="Helical" evidence="1">
    <location>
        <begin position="71"/>
        <end position="94"/>
    </location>
</feature>
<dbReference type="EMBL" id="CP036274">
    <property type="protein sequence ID" value="QDU30871.1"/>
    <property type="molecule type" value="Genomic_DNA"/>
</dbReference>
<keyword evidence="1" id="KW-1133">Transmembrane helix</keyword>